<dbReference type="RefSeq" id="WP_173284353.1">
    <property type="nucleotide sequence ID" value="NZ_CP054020.1"/>
</dbReference>
<dbReference type="PANTHER" id="PTHR44757:SF2">
    <property type="entry name" value="BIOFILM ARCHITECTURE MAINTENANCE PROTEIN MBAA"/>
    <property type="match status" value="1"/>
</dbReference>
<evidence type="ECO:0000256" key="4">
    <source>
        <dbReference type="ARBA" id="ARBA00051114"/>
    </source>
</evidence>
<dbReference type="EMBL" id="CP054020">
    <property type="protein sequence ID" value="QKI88740.1"/>
    <property type="molecule type" value="Genomic_DNA"/>
</dbReference>
<dbReference type="Gene3D" id="3.20.20.450">
    <property type="entry name" value="EAL domain"/>
    <property type="match status" value="1"/>
</dbReference>
<dbReference type="Pfam" id="PF00990">
    <property type="entry name" value="GGDEF"/>
    <property type="match status" value="1"/>
</dbReference>
<dbReference type="GO" id="GO:0071732">
    <property type="term" value="P:cellular response to nitric oxide"/>
    <property type="evidence" value="ECO:0007669"/>
    <property type="project" value="UniProtKB-ARBA"/>
</dbReference>
<dbReference type="Gene3D" id="6.10.340.10">
    <property type="match status" value="1"/>
</dbReference>
<dbReference type="GO" id="GO:0071111">
    <property type="term" value="F:cyclic-guanylate-specific phosphodiesterase activity"/>
    <property type="evidence" value="ECO:0007669"/>
    <property type="project" value="UniProtKB-EC"/>
</dbReference>
<name>A0A7D4SHU3_9GAMM</name>
<dbReference type="FunFam" id="3.20.20.450:FF:000001">
    <property type="entry name" value="Cyclic di-GMP phosphodiesterase yahA"/>
    <property type="match status" value="1"/>
</dbReference>
<evidence type="ECO:0000313" key="8">
    <source>
        <dbReference type="EMBL" id="QKI88740.1"/>
    </source>
</evidence>
<dbReference type="FunFam" id="3.30.70.270:FF:000001">
    <property type="entry name" value="Diguanylate cyclase domain protein"/>
    <property type="match status" value="1"/>
</dbReference>
<evidence type="ECO:0000256" key="5">
    <source>
        <dbReference type="SAM" id="Phobius"/>
    </source>
</evidence>
<dbReference type="SMART" id="SM00267">
    <property type="entry name" value="GGDEF"/>
    <property type="match status" value="1"/>
</dbReference>
<feature type="transmembrane region" description="Helical" evidence="5">
    <location>
        <begin position="251"/>
        <end position="271"/>
    </location>
</feature>
<dbReference type="InterPro" id="IPR000160">
    <property type="entry name" value="GGDEF_dom"/>
</dbReference>
<dbReference type="KEGG" id="txa:HQN79_03745"/>
<dbReference type="CDD" id="cd01948">
    <property type="entry name" value="EAL"/>
    <property type="match status" value="1"/>
</dbReference>
<dbReference type="Proteomes" id="UP000504724">
    <property type="component" value="Chromosome"/>
</dbReference>
<evidence type="ECO:0000256" key="2">
    <source>
        <dbReference type="ARBA" id="ARBA00012282"/>
    </source>
</evidence>
<sequence length="758" mass="86540">MDGYFKPGGIRRRVSFQIIILLTLALTANLLAMLYLVREQTLNSTEAMLENTALVLQEKIEQRLNYLLENTELLSSNQLMINALTDSEGRERYLPSLVNNFQKGKDVLSLNVVDYAGNAIYQTRNSLPQYNNSSELRQALAYRKIAYRLSKDNHNIEVISPIEYYDTTQGAVVVVFDLAAIINRHIAKDETSYVRLLSKGNEIYQSHYNPKEHYVTYTHQKISPDSLFNQLQIELQKGLPAKAFNAQITQAILPLIILGVLFILIGAYFAFRVGSRIVDPILELNRRVETSKQQRDVFCSPLGTHDELEDLAKAFDERTLELQHQAEHDSLTELPNRVLFLDRLQQAIKVSSRSKQKLAVFFIDLDRFKEVNDSFGHDTGDALLQVVSENIVETLRDSDSIARLGGDEFAVLLDHVEHEAAIASVLDKILNIFKEPFNLHHRQIYTTCSIGVAVYPDNGTSAEELLRNADSAMYKAKDEGRYNYQFYTKDMTDLAYKRLTLENNLRSAIRDGEFKLYYQAQTDMRSNELVGVECLIRWHKEHEGIIPPDVFIGLAEETGLIVQIDRWVLQEALSQYQQWMKEGLKIGVISVNLSAVQLTQRDFIEFVEKAIKRYDIAPENLMFEVTETAIMRSPEQALDILNKLKELKFGLALDDFGTGLSSLSYLKKLPVDKIKIDRAFIKDIPEDKEDMNLTKTIIAMARNLNLDIIAEGVETQEQIEFLTNNGCYEAQGYYYHKPSSAKDMHPMLLEKSTDAARS</sequence>
<keyword evidence="5" id="KW-0472">Membrane</keyword>
<comment type="cofactor">
    <cofactor evidence="1">
        <name>Mg(2+)</name>
        <dbReference type="ChEBI" id="CHEBI:18420"/>
    </cofactor>
</comment>
<evidence type="ECO:0000313" key="9">
    <source>
        <dbReference type="Proteomes" id="UP000504724"/>
    </source>
</evidence>
<evidence type="ECO:0000259" key="7">
    <source>
        <dbReference type="PROSITE" id="PS50887"/>
    </source>
</evidence>
<dbReference type="InterPro" id="IPR029787">
    <property type="entry name" value="Nucleotide_cyclase"/>
</dbReference>
<feature type="domain" description="GGDEF" evidence="7">
    <location>
        <begin position="356"/>
        <end position="489"/>
    </location>
</feature>
<protein>
    <recommendedName>
        <fullName evidence="2">cyclic-guanylate-specific phosphodiesterase</fullName>
        <ecNumber evidence="2">3.1.4.52</ecNumber>
    </recommendedName>
</protein>
<dbReference type="InterPro" id="IPR035919">
    <property type="entry name" value="EAL_sf"/>
</dbReference>
<dbReference type="AlphaFoldDB" id="A0A7D4SHU3"/>
<comment type="catalytic activity">
    <reaction evidence="4">
        <text>3',3'-c-di-GMP + H2O = 5'-phosphoguanylyl(3'-&gt;5')guanosine + H(+)</text>
        <dbReference type="Rhea" id="RHEA:24902"/>
        <dbReference type="ChEBI" id="CHEBI:15377"/>
        <dbReference type="ChEBI" id="CHEBI:15378"/>
        <dbReference type="ChEBI" id="CHEBI:58754"/>
        <dbReference type="ChEBI" id="CHEBI:58805"/>
        <dbReference type="EC" id="3.1.4.52"/>
    </reaction>
    <physiologicalReaction direction="left-to-right" evidence="4">
        <dbReference type="Rhea" id="RHEA:24903"/>
    </physiologicalReaction>
</comment>
<dbReference type="EC" id="3.1.4.52" evidence="2"/>
<proteinExistence type="predicted"/>
<keyword evidence="5" id="KW-1133">Transmembrane helix</keyword>
<dbReference type="CDD" id="cd01949">
    <property type="entry name" value="GGDEF"/>
    <property type="match status" value="1"/>
</dbReference>
<dbReference type="PROSITE" id="PS50887">
    <property type="entry name" value="GGDEF"/>
    <property type="match status" value="1"/>
</dbReference>
<reference evidence="8 9" key="1">
    <citation type="submission" date="2020-05" db="EMBL/GenBank/DDBJ databases">
        <title>Thiomicrorhabdus sediminis sp.nov. and Thiomicrorhabdus xiamenensis sp.nov., novel sulfur-oxidizing bacteria isolated from coastal sediment.</title>
        <authorList>
            <person name="Liu X."/>
        </authorList>
    </citation>
    <scope>NUCLEOTIDE SEQUENCE [LARGE SCALE GENOMIC DNA]</scope>
    <source>
        <strain evidence="8 9">G2</strain>
    </source>
</reference>
<dbReference type="SUPFAM" id="SSF55073">
    <property type="entry name" value="Nucleotide cyclase"/>
    <property type="match status" value="1"/>
</dbReference>
<dbReference type="Pfam" id="PF00563">
    <property type="entry name" value="EAL"/>
    <property type="match status" value="1"/>
</dbReference>
<keyword evidence="5" id="KW-0812">Transmembrane</keyword>
<keyword evidence="3" id="KW-0973">c-di-GMP</keyword>
<organism evidence="8 9">
    <name type="scientific">Thiomicrorhabdus xiamenensis</name>
    <dbReference type="NCBI Taxonomy" id="2739063"/>
    <lineage>
        <taxon>Bacteria</taxon>
        <taxon>Pseudomonadati</taxon>
        <taxon>Pseudomonadota</taxon>
        <taxon>Gammaproteobacteria</taxon>
        <taxon>Thiotrichales</taxon>
        <taxon>Piscirickettsiaceae</taxon>
        <taxon>Thiomicrorhabdus</taxon>
    </lineage>
</organism>
<dbReference type="PROSITE" id="PS50883">
    <property type="entry name" value="EAL"/>
    <property type="match status" value="1"/>
</dbReference>
<dbReference type="NCBIfam" id="TIGR00254">
    <property type="entry name" value="GGDEF"/>
    <property type="match status" value="1"/>
</dbReference>
<dbReference type="SMART" id="SM00052">
    <property type="entry name" value="EAL"/>
    <property type="match status" value="1"/>
</dbReference>
<evidence type="ECO:0000256" key="3">
    <source>
        <dbReference type="ARBA" id="ARBA00022636"/>
    </source>
</evidence>
<feature type="domain" description="EAL" evidence="6">
    <location>
        <begin position="498"/>
        <end position="752"/>
    </location>
</feature>
<dbReference type="SUPFAM" id="SSF141868">
    <property type="entry name" value="EAL domain-like"/>
    <property type="match status" value="1"/>
</dbReference>
<keyword evidence="9" id="KW-1185">Reference proteome</keyword>
<evidence type="ECO:0000256" key="1">
    <source>
        <dbReference type="ARBA" id="ARBA00001946"/>
    </source>
</evidence>
<evidence type="ECO:0000259" key="6">
    <source>
        <dbReference type="PROSITE" id="PS50883"/>
    </source>
</evidence>
<dbReference type="InterPro" id="IPR001633">
    <property type="entry name" value="EAL_dom"/>
</dbReference>
<gene>
    <name evidence="8" type="ORF">HQN79_03745</name>
</gene>
<dbReference type="InterPro" id="IPR052155">
    <property type="entry name" value="Biofilm_reg_signaling"/>
</dbReference>
<accession>A0A7D4SHU3</accession>
<dbReference type="PANTHER" id="PTHR44757">
    <property type="entry name" value="DIGUANYLATE CYCLASE DGCP"/>
    <property type="match status" value="1"/>
</dbReference>
<dbReference type="InterPro" id="IPR043128">
    <property type="entry name" value="Rev_trsase/Diguanyl_cyclase"/>
</dbReference>
<dbReference type="Gene3D" id="3.30.70.270">
    <property type="match status" value="1"/>
</dbReference>
<feature type="transmembrane region" description="Helical" evidence="5">
    <location>
        <begin position="14"/>
        <end position="37"/>
    </location>
</feature>